<dbReference type="AlphaFoldDB" id="A0A1H3X3N6"/>
<name>A0A1H3X3N6_9RHOB</name>
<protein>
    <submittedName>
        <fullName evidence="1">Uncharacterized conserved protein, DUF924 family</fullName>
    </submittedName>
</protein>
<dbReference type="OrthoDB" id="7593450at2"/>
<dbReference type="STRING" id="89524.SAMN05444370_102256"/>
<sequence length="194" mass="21981">MALDQAMRQHQERQDAVLDFWLREVGPEKWYAQDAALDAAIAERFGAAMGAAREGRCLEWTLTPRGALALIVLLDQFPRNAFRGEAGAFSGDVRARSVAKRAIRLDQDLRIAEPERQFFYMPLMHAECLADQDRCVRMILTRMPETGADANLPHAVAHRDIIRRFGRFPFRNAALARRDTPEEAAWLAEGGYRA</sequence>
<dbReference type="Proteomes" id="UP000198703">
    <property type="component" value="Unassembled WGS sequence"/>
</dbReference>
<dbReference type="SUPFAM" id="SSF48452">
    <property type="entry name" value="TPR-like"/>
    <property type="match status" value="1"/>
</dbReference>
<dbReference type="Gene3D" id="1.20.58.320">
    <property type="entry name" value="TPR-like"/>
    <property type="match status" value="1"/>
</dbReference>
<organism evidence="1 2">
    <name type="scientific">Rubrimonas cliftonensis</name>
    <dbReference type="NCBI Taxonomy" id="89524"/>
    <lineage>
        <taxon>Bacteria</taxon>
        <taxon>Pseudomonadati</taxon>
        <taxon>Pseudomonadota</taxon>
        <taxon>Alphaproteobacteria</taxon>
        <taxon>Rhodobacterales</taxon>
        <taxon>Paracoccaceae</taxon>
        <taxon>Rubrimonas</taxon>
    </lineage>
</organism>
<dbReference type="InterPro" id="IPR011990">
    <property type="entry name" value="TPR-like_helical_dom_sf"/>
</dbReference>
<dbReference type="Pfam" id="PF06041">
    <property type="entry name" value="DUF924"/>
    <property type="match status" value="1"/>
</dbReference>
<accession>A0A1H3X3N6</accession>
<gene>
    <name evidence="1" type="ORF">SAMN05444370_102256</name>
</gene>
<dbReference type="InterPro" id="IPR010323">
    <property type="entry name" value="DUF924"/>
</dbReference>
<evidence type="ECO:0000313" key="2">
    <source>
        <dbReference type="Proteomes" id="UP000198703"/>
    </source>
</evidence>
<dbReference type="Gene3D" id="1.25.40.10">
    <property type="entry name" value="Tetratricopeptide repeat domain"/>
    <property type="match status" value="1"/>
</dbReference>
<dbReference type="RefSeq" id="WP_093248652.1">
    <property type="nucleotide sequence ID" value="NZ_FNQM01000002.1"/>
</dbReference>
<keyword evidence="2" id="KW-1185">Reference proteome</keyword>
<dbReference type="EMBL" id="FNQM01000002">
    <property type="protein sequence ID" value="SDZ93870.1"/>
    <property type="molecule type" value="Genomic_DNA"/>
</dbReference>
<evidence type="ECO:0000313" key="1">
    <source>
        <dbReference type="EMBL" id="SDZ93870.1"/>
    </source>
</evidence>
<proteinExistence type="predicted"/>
<reference evidence="1 2" key="1">
    <citation type="submission" date="2016-10" db="EMBL/GenBank/DDBJ databases">
        <authorList>
            <person name="de Groot N.N."/>
        </authorList>
    </citation>
    <scope>NUCLEOTIDE SEQUENCE [LARGE SCALE GENOMIC DNA]</scope>
    <source>
        <strain evidence="1 2">DSM 15345</strain>
    </source>
</reference>